<feature type="compositionally biased region" description="Acidic residues" evidence="1">
    <location>
        <begin position="361"/>
        <end position="376"/>
    </location>
</feature>
<dbReference type="KEGG" id="ccp:CHC_T00002322001"/>
<evidence type="ECO:0008006" key="4">
    <source>
        <dbReference type="Google" id="ProtNLM"/>
    </source>
</evidence>
<accession>R7Q838</accession>
<name>R7Q838_CHOCR</name>
<reference evidence="3" key="1">
    <citation type="journal article" date="2013" name="Proc. Natl. Acad. Sci. U.S.A.">
        <title>Genome structure and metabolic features in the red seaweed Chondrus crispus shed light on evolution of the Archaeplastida.</title>
        <authorList>
            <person name="Collen J."/>
            <person name="Porcel B."/>
            <person name="Carre W."/>
            <person name="Ball S.G."/>
            <person name="Chaparro C."/>
            <person name="Tonon T."/>
            <person name="Barbeyron T."/>
            <person name="Michel G."/>
            <person name="Noel B."/>
            <person name="Valentin K."/>
            <person name="Elias M."/>
            <person name="Artiguenave F."/>
            <person name="Arun A."/>
            <person name="Aury J.M."/>
            <person name="Barbosa-Neto J.F."/>
            <person name="Bothwell J.H."/>
            <person name="Bouget F.Y."/>
            <person name="Brillet L."/>
            <person name="Cabello-Hurtado F."/>
            <person name="Capella-Gutierrez S."/>
            <person name="Charrier B."/>
            <person name="Cladiere L."/>
            <person name="Cock J.M."/>
            <person name="Coelho S.M."/>
            <person name="Colleoni C."/>
            <person name="Czjzek M."/>
            <person name="Da Silva C."/>
            <person name="Delage L."/>
            <person name="Denoeud F."/>
            <person name="Deschamps P."/>
            <person name="Dittami S.M."/>
            <person name="Gabaldon T."/>
            <person name="Gachon C.M."/>
            <person name="Groisillier A."/>
            <person name="Herve C."/>
            <person name="Jabbari K."/>
            <person name="Katinka M."/>
            <person name="Kloareg B."/>
            <person name="Kowalczyk N."/>
            <person name="Labadie K."/>
            <person name="Leblanc C."/>
            <person name="Lopez P.J."/>
            <person name="McLachlan D.H."/>
            <person name="Meslet-Cladiere L."/>
            <person name="Moustafa A."/>
            <person name="Nehr Z."/>
            <person name="Nyvall Collen P."/>
            <person name="Panaud O."/>
            <person name="Partensky F."/>
            <person name="Poulain J."/>
            <person name="Rensing S.A."/>
            <person name="Rousvoal S."/>
            <person name="Samson G."/>
            <person name="Symeonidi A."/>
            <person name="Weissenbach J."/>
            <person name="Zambounis A."/>
            <person name="Wincker P."/>
            <person name="Boyen C."/>
        </authorList>
    </citation>
    <scope>NUCLEOTIDE SEQUENCE [LARGE SCALE GENOMIC DNA]</scope>
    <source>
        <strain evidence="3">cv. Stackhouse</strain>
    </source>
</reference>
<dbReference type="Proteomes" id="UP000012073">
    <property type="component" value="Unassembled WGS sequence"/>
</dbReference>
<dbReference type="EMBL" id="HG001649">
    <property type="protein sequence ID" value="CDF33521.1"/>
    <property type="molecule type" value="Genomic_DNA"/>
</dbReference>
<sequence length="376" mass="41098">MFVSRGALESQDGRRGQSVLIEIQEGCEVDKGVVPSVIEFVLRDITSRGAGEEGGKCNIALTCIDRSPRDFQKIARKSSISAECVIDGFSEWYGTRESNGGESVSRGPGFRKVHIGTADPCSAQQGSMTEEILGVWNASVNRTSTQRIAIIDSLSSLFRFWPGIDSFLDLRDKLYAAANEGHIGCSVIFIGVIRQTTRDTSLLISLRRSFETLVTVKQGEMFVGHTTVRAVSTNSTSRDLVTLKVCKRKLSGRVQLEEVVARIDPATGFLQQVEVKNDNLKNVPASSREEEEEQRQEKALSQLGLSFRVSLSTKEKEVRAAAGLPYLHQDEGLADSGLQLHPDSLQVGRGGAYLDASPASEDSDTDSDEEMFSEDV</sequence>
<dbReference type="RefSeq" id="XP_005713324.1">
    <property type="nucleotide sequence ID" value="XM_005713267.1"/>
</dbReference>
<gene>
    <name evidence="2" type="ORF">CHC_T00002322001</name>
</gene>
<keyword evidence="3" id="KW-1185">Reference proteome</keyword>
<dbReference type="GeneID" id="17321041"/>
<feature type="region of interest" description="Disordered" evidence="1">
    <location>
        <begin position="335"/>
        <end position="376"/>
    </location>
</feature>
<dbReference type="Gramene" id="CDF33521">
    <property type="protein sequence ID" value="CDF33521"/>
    <property type="gene ID" value="CHC_T00002322001"/>
</dbReference>
<evidence type="ECO:0000313" key="2">
    <source>
        <dbReference type="EMBL" id="CDF33521.1"/>
    </source>
</evidence>
<dbReference type="AlphaFoldDB" id="R7Q838"/>
<dbReference type="OrthoDB" id="5370at2759"/>
<protein>
    <recommendedName>
        <fullName evidence="4">Elongator complex protein 5</fullName>
    </recommendedName>
</protein>
<organism evidence="2 3">
    <name type="scientific">Chondrus crispus</name>
    <name type="common">Carrageen Irish moss</name>
    <name type="synonym">Polymorpha crispa</name>
    <dbReference type="NCBI Taxonomy" id="2769"/>
    <lineage>
        <taxon>Eukaryota</taxon>
        <taxon>Rhodophyta</taxon>
        <taxon>Florideophyceae</taxon>
        <taxon>Rhodymeniophycidae</taxon>
        <taxon>Gigartinales</taxon>
        <taxon>Gigartinaceae</taxon>
        <taxon>Chondrus</taxon>
    </lineage>
</organism>
<proteinExistence type="predicted"/>
<evidence type="ECO:0000256" key="1">
    <source>
        <dbReference type="SAM" id="MobiDB-lite"/>
    </source>
</evidence>
<evidence type="ECO:0000313" key="3">
    <source>
        <dbReference type="Proteomes" id="UP000012073"/>
    </source>
</evidence>